<dbReference type="RefSeq" id="WP_345567736.1">
    <property type="nucleotide sequence ID" value="NZ_BAABDQ010000016.1"/>
</dbReference>
<evidence type="ECO:0000313" key="2">
    <source>
        <dbReference type="EMBL" id="GAA3574946.1"/>
    </source>
</evidence>
<evidence type="ECO:0000259" key="1">
    <source>
        <dbReference type="SMART" id="SM00481"/>
    </source>
</evidence>
<reference evidence="3" key="1">
    <citation type="journal article" date="2019" name="Int. J. Syst. Evol. Microbiol.">
        <title>The Global Catalogue of Microorganisms (GCM) 10K type strain sequencing project: providing services to taxonomists for standard genome sequencing and annotation.</title>
        <authorList>
            <consortium name="The Broad Institute Genomics Platform"/>
            <consortium name="The Broad Institute Genome Sequencing Center for Infectious Disease"/>
            <person name="Wu L."/>
            <person name="Ma J."/>
        </authorList>
    </citation>
    <scope>NUCLEOTIDE SEQUENCE [LARGE SCALE GENOMIC DNA]</scope>
    <source>
        <strain evidence="3">JCM 17326</strain>
    </source>
</reference>
<dbReference type="Pfam" id="PF02811">
    <property type="entry name" value="PHP"/>
    <property type="match status" value="1"/>
</dbReference>
<accession>A0ABP6XZ91</accession>
<dbReference type="InterPro" id="IPR016195">
    <property type="entry name" value="Pol/histidinol_Pase-like"/>
</dbReference>
<dbReference type="CDD" id="cd07432">
    <property type="entry name" value="PHP_HisPPase"/>
    <property type="match status" value="1"/>
</dbReference>
<dbReference type="Pfam" id="PF13263">
    <property type="entry name" value="PHP_C"/>
    <property type="match status" value="1"/>
</dbReference>
<comment type="caution">
    <text evidence="2">The sequence shown here is derived from an EMBL/GenBank/DDBJ whole genome shotgun (WGS) entry which is preliminary data.</text>
</comment>
<protein>
    <submittedName>
        <fullName evidence="2">PHP domain-containing protein</fullName>
    </submittedName>
</protein>
<feature type="domain" description="Polymerase/histidinol phosphatase N-terminal" evidence="1">
    <location>
        <begin position="29"/>
        <end position="93"/>
    </location>
</feature>
<dbReference type="PANTHER" id="PTHR42924:SF3">
    <property type="entry name" value="POLYMERASE_HISTIDINOL PHOSPHATASE N-TERMINAL DOMAIN-CONTAINING PROTEIN"/>
    <property type="match status" value="1"/>
</dbReference>
<dbReference type="InterPro" id="IPR003141">
    <property type="entry name" value="Pol/His_phosphatase_N"/>
</dbReference>
<dbReference type="SMART" id="SM00481">
    <property type="entry name" value="POLIIIAc"/>
    <property type="match status" value="1"/>
</dbReference>
<proteinExistence type="predicted"/>
<organism evidence="2 3">
    <name type="scientific">Nonomuraea rosea</name>
    <dbReference type="NCBI Taxonomy" id="638574"/>
    <lineage>
        <taxon>Bacteria</taxon>
        <taxon>Bacillati</taxon>
        <taxon>Actinomycetota</taxon>
        <taxon>Actinomycetes</taxon>
        <taxon>Streptosporangiales</taxon>
        <taxon>Streptosporangiaceae</taxon>
        <taxon>Nonomuraea</taxon>
    </lineage>
</organism>
<dbReference type="NCBIfam" id="NF038032">
    <property type="entry name" value="CehA_McbA_metalo"/>
    <property type="match status" value="1"/>
</dbReference>
<evidence type="ECO:0000313" key="3">
    <source>
        <dbReference type="Proteomes" id="UP001500630"/>
    </source>
</evidence>
<dbReference type="SUPFAM" id="SSF89550">
    <property type="entry name" value="PHP domain-like"/>
    <property type="match status" value="1"/>
</dbReference>
<gene>
    <name evidence="2" type="ORF">GCM10022419_065050</name>
</gene>
<keyword evidence="3" id="KW-1185">Reference proteome</keyword>
<sequence length="233" mass="24873">MIAGRGRGTRAVIAPPDTSRPVRPGWVRVDCHVHTVASGDAVTTLDQLAERVSAHRIDVVCLTEHNHLEGTAERLSRAVGARVVPGEEIRTGSGELIGLFLTERVPYVLAAREVVRRIRAQGGLVCAPHPYDPLRSGVGAELDAMCGAGLIDAVEVFNAKVADQEHNRAARRTAAAYGLPGTVGSDAHDPAGVGAAYLEMPDFDGPGSFLDALREAEQHGEYRPHAPRYAREP</sequence>
<dbReference type="PANTHER" id="PTHR42924">
    <property type="entry name" value="EXONUCLEASE"/>
    <property type="match status" value="1"/>
</dbReference>
<name>A0ABP6XZ91_9ACTN</name>
<dbReference type="Proteomes" id="UP001500630">
    <property type="component" value="Unassembled WGS sequence"/>
</dbReference>
<dbReference type="Gene3D" id="3.20.20.140">
    <property type="entry name" value="Metal-dependent hydrolases"/>
    <property type="match status" value="1"/>
</dbReference>
<dbReference type="InterPro" id="IPR052018">
    <property type="entry name" value="PHP_domain"/>
</dbReference>
<dbReference type="EMBL" id="BAABDQ010000016">
    <property type="protein sequence ID" value="GAA3574946.1"/>
    <property type="molecule type" value="Genomic_DNA"/>
</dbReference>
<dbReference type="InterPro" id="IPR004013">
    <property type="entry name" value="PHP_dom"/>
</dbReference>